<feature type="transmembrane region" description="Helical" evidence="12">
    <location>
        <begin position="12"/>
        <end position="30"/>
    </location>
</feature>
<reference evidence="14 15" key="1">
    <citation type="submission" date="2019-02" db="EMBL/GenBank/DDBJ databases">
        <title>Deep-cultivation of Planctomycetes and their phenomic and genomic characterization uncovers novel biology.</title>
        <authorList>
            <person name="Wiegand S."/>
            <person name="Jogler M."/>
            <person name="Boedeker C."/>
            <person name="Pinto D."/>
            <person name="Vollmers J."/>
            <person name="Rivas-Marin E."/>
            <person name="Kohn T."/>
            <person name="Peeters S.H."/>
            <person name="Heuer A."/>
            <person name="Rast P."/>
            <person name="Oberbeckmann S."/>
            <person name="Bunk B."/>
            <person name="Jeske O."/>
            <person name="Meyerdierks A."/>
            <person name="Storesund J.E."/>
            <person name="Kallscheuer N."/>
            <person name="Luecker S."/>
            <person name="Lage O.M."/>
            <person name="Pohl T."/>
            <person name="Merkel B.J."/>
            <person name="Hornburger P."/>
            <person name="Mueller R.-W."/>
            <person name="Bruemmer F."/>
            <person name="Labrenz M."/>
            <person name="Spormann A.M."/>
            <person name="Op Den Camp H."/>
            <person name="Overmann J."/>
            <person name="Amann R."/>
            <person name="Jetten M.S.M."/>
            <person name="Mascher T."/>
            <person name="Medema M.H."/>
            <person name="Devos D.P."/>
            <person name="Kaster A.-K."/>
            <person name="Ovreas L."/>
            <person name="Rohde M."/>
            <person name="Galperin M.Y."/>
            <person name="Jogler C."/>
        </authorList>
    </citation>
    <scope>NUCLEOTIDE SEQUENCE [LARGE SCALE GENOMIC DNA]</scope>
    <source>
        <strain evidence="14 15">Mal64</strain>
    </source>
</reference>
<evidence type="ECO:0000256" key="5">
    <source>
        <dbReference type="ARBA" id="ARBA00022832"/>
    </source>
</evidence>
<dbReference type="PRINTS" id="PR00075">
    <property type="entry name" value="FACDDSATRASE"/>
</dbReference>
<evidence type="ECO:0000256" key="10">
    <source>
        <dbReference type="ARBA" id="ARBA00023136"/>
    </source>
</evidence>
<keyword evidence="11" id="KW-0275">Fatty acid biosynthesis</keyword>
<comment type="similarity">
    <text evidence="2">Belongs to the fatty acid desaturase type 2 family.</text>
</comment>
<comment type="subcellular location">
    <subcellularLocation>
        <location evidence="1">Membrane</location>
        <topology evidence="1">Multi-pass membrane protein</topology>
    </subcellularLocation>
</comment>
<keyword evidence="9" id="KW-0443">Lipid metabolism</keyword>
<keyword evidence="8" id="KW-0408">Iron</keyword>
<evidence type="ECO:0000259" key="13">
    <source>
        <dbReference type="Pfam" id="PF00487"/>
    </source>
</evidence>
<name>A0A5C5ZL01_9BACT</name>
<proteinExistence type="inferred from homology"/>
<keyword evidence="6 12" id="KW-1133">Transmembrane helix</keyword>
<dbReference type="CDD" id="cd03505">
    <property type="entry name" value="Delta9-FADS-like"/>
    <property type="match status" value="1"/>
</dbReference>
<dbReference type="InterPro" id="IPR005804">
    <property type="entry name" value="FA_desaturase_dom"/>
</dbReference>
<evidence type="ECO:0000256" key="11">
    <source>
        <dbReference type="ARBA" id="ARBA00023160"/>
    </source>
</evidence>
<keyword evidence="7" id="KW-0560">Oxidoreductase</keyword>
<dbReference type="Pfam" id="PF00487">
    <property type="entry name" value="FA_desaturase"/>
    <property type="match status" value="1"/>
</dbReference>
<comment type="caution">
    <text evidence="14">The sequence shown here is derived from an EMBL/GenBank/DDBJ whole genome shotgun (WGS) entry which is preliminary data.</text>
</comment>
<evidence type="ECO:0000256" key="8">
    <source>
        <dbReference type="ARBA" id="ARBA00023004"/>
    </source>
</evidence>
<keyword evidence="15" id="KW-1185">Reference proteome</keyword>
<accession>A0A5C5ZL01</accession>
<keyword evidence="3" id="KW-0444">Lipid biosynthesis</keyword>
<gene>
    <name evidence="14" type="ORF">Mal64_32190</name>
</gene>
<evidence type="ECO:0000256" key="6">
    <source>
        <dbReference type="ARBA" id="ARBA00022989"/>
    </source>
</evidence>
<evidence type="ECO:0000256" key="1">
    <source>
        <dbReference type="ARBA" id="ARBA00004141"/>
    </source>
</evidence>
<evidence type="ECO:0000256" key="12">
    <source>
        <dbReference type="SAM" id="Phobius"/>
    </source>
</evidence>
<evidence type="ECO:0000256" key="7">
    <source>
        <dbReference type="ARBA" id="ARBA00023002"/>
    </source>
</evidence>
<dbReference type="EMBL" id="SJPQ01000003">
    <property type="protein sequence ID" value="TWT87677.1"/>
    <property type="molecule type" value="Genomic_DNA"/>
</dbReference>
<evidence type="ECO:0000256" key="3">
    <source>
        <dbReference type="ARBA" id="ARBA00022516"/>
    </source>
</evidence>
<keyword evidence="10 12" id="KW-0472">Membrane</keyword>
<dbReference type="OrthoDB" id="19906at2"/>
<dbReference type="PANTHER" id="PTHR11351">
    <property type="entry name" value="ACYL-COA DESATURASE"/>
    <property type="match status" value="1"/>
</dbReference>
<dbReference type="GO" id="GO:0006633">
    <property type="term" value="P:fatty acid biosynthetic process"/>
    <property type="evidence" value="ECO:0007669"/>
    <property type="project" value="UniProtKB-KW"/>
</dbReference>
<keyword evidence="5" id="KW-0276">Fatty acid metabolism</keyword>
<evidence type="ECO:0000313" key="15">
    <source>
        <dbReference type="Proteomes" id="UP000315440"/>
    </source>
</evidence>
<evidence type="ECO:0000256" key="2">
    <source>
        <dbReference type="ARBA" id="ARBA00008749"/>
    </source>
</evidence>
<evidence type="ECO:0000256" key="4">
    <source>
        <dbReference type="ARBA" id="ARBA00022692"/>
    </source>
</evidence>
<feature type="transmembrane region" description="Helical" evidence="12">
    <location>
        <begin position="36"/>
        <end position="56"/>
    </location>
</feature>
<dbReference type="GO" id="GO:0016717">
    <property type="term" value="F:oxidoreductase activity, acting on paired donors, with oxidation of a pair of donors resulting in the reduction of molecular oxygen to two molecules of water"/>
    <property type="evidence" value="ECO:0007669"/>
    <property type="project" value="InterPro"/>
</dbReference>
<organism evidence="14 15">
    <name type="scientific">Pseudobythopirellula maris</name>
    <dbReference type="NCBI Taxonomy" id="2527991"/>
    <lineage>
        <taxon>Bacteria</taxon>
        <taxon>Pseudomonadati</taxon>
        <taxon>Planctomycetota</taxon>
        <taxon>Planctomycetia</taxon>
        <taxon>Pirellulales</taxon>
        <taxon>Lacipirellulaceae</taxon>
        <taxon>Pseudobythopirellula</taxon>
    </lineage>
</organism>
<dbReference type="GO" id="GO:0016020">
    <property type="term" value="C:membrane"/>
    <property type="evidence" value="ECO:0007669"/>
    <property type="project" value="UniProtKB-SubCell"/>
</dbReference>
<feature type="transmembrane region" description="Helical" evidence="12">
    <location>
        <begin position="255"/>
        <end position="272"/>
    </location>
</feature>
<evidence type="ECO:0000313" key="14">
    <source>
        <dbReference type="EMBL" id="TWT87677.1"/>
    </source>
</evidence>
<feature type="transmembrane region" description="Helical" evidence="12">
    <location>
        <begin position="150"/>
        <end position="170"/>
    </location>
</feature>
<protein>
    <submittedName>
        <fullName evidence="14">Fatty acid desaturase</fullName>
    </submittedName>
</protein>
<dbReference type="Proteomes" id="UP000315440">
    <property type="component" value="Unassembled WGS sequence"/>
</dbReference>
<keyword evidence="4 12" id="KW-0812">Transmembrane</keyword>
<dbReference type="InterPro" id="IPR015876">
    <property type="entry name" value="Acyl-CoA_DS"/>
</dbReference>
<evidence type="ECO:0000256" key="9">
    <source>
        <dbReference type="ARBA" id="ARBA00023098"/>
    </source>
</evidence>
<dbReference type="AlphaFoldDB" id="A0A5C5ZL01"/>
<sequence>MRSMEDVQWLRVAPFLLLHAACLLTLIVGWSPTAVAVALVLLYARVFGLTAFYHRYFSHRAFKTSRVVQFLGAFLGSSAAQRGPIWWAAHHRHHHRASDKPDDIHSPRQQGFLWSHMLWFTTRENYGTDTKLVKDWLQYPELRWIDRWDVAAPALLAMGTYGLGALLESWAPHLGTNGPQMLVWGFIVSTVALYHVTFSINSLAHKFGTRRFDTKDDSRNNFWLALVTFGEGWHNNHHYFPNSARQGFRWWEIDVTYYLLLIMASAGLVWDLKPAPAHARRPSTASRKVGE</sequence>
<feature type="transmembrane region" description="Helical" evidence="12">
    <location>
        <begin position="182"/>
        <end position="204"/>
    </location>
</feature>
<feature type="domain" description="Fatty acid desaturase" evidence="13">
    <location>
        <begin position="34"/>
        <end position="253"/>
    </location>
</feature>
<dbReference type="PANTHER" id="PTHR11351:SF31">
    <property type="entry name" value="DESATURASE 1, ISOFORM A-RELATED"/>
    <property type="match status" value="1"/>
</dbReference>